<evidence type="ECO:0000256" key="12">
    <source>
        <dbReference type="ARBA" id="ARBA00023124"/>
    </source>
</evidence>
<dbReference type="Pfam" id="PF08283">
    <property type="entry name" value="Gemini_AL1_M"/>
    <property type="match status" value="1"/>
</dbReference>
<dbReference type="Pfam" id="PF00799">
    <property type="entry name" value="Gemini_AL1"/>
    <property type="match status" value="1"/>
</dbReference>
<dbReference type="InterPro" id="IPR001301">
    <property type="entry name" value="Gemini_AL1_CLV"/>
</dbReference>
<proteinExistence type="inferred from homology"/>
<accession>A0A0N7EJB6</accession>
<evidence type="ECO:0000313" key="18">
    <source>
        <dbReference type="EMBL" id="ALF37659.1"/>
    </source>
</evidence>
<evidence type="ECO:0000256" key="6">
    <source>
        <dbReference type="ARBA" id="ARBA00022705"/>
    </source>
</evidence>
<feature type="binding site" evidence="15">
    <location>
        <position position="62"/>
    </location>
    <ligand>
        <name>a divalent metal cation</name>
        <dbReference type="ChEBI" id="CHEBI:60240"/>
    </ligand>
</feature>
<comment type="subcellular location">
    <subcellularLocation>
        <location evidence="1 16">Host nucleus</location>
    </subcellularLocation>
</comment>
<dbReference type="GO" id="GO:0046872">
    <property type="term" value="F:metal ion binding"/>
    <property type="evidence" value="ECO:0007669"/>
    <property type="project" value="UniProtKB-KW"/>
</dbReference>
<dbReference type="GO" id="GO:0016779">
    <property type="term" value="F:nucleotidyltransferase activity"/>
    <property type="evidence" value="ECO:0007669"/>
    <property type="project" value="UniProtKB-KW"/>
</dbReference>
<protein>
    <recommendedName>
        <fullName evidence="16">Replication-associated protein</fullName>
        <shortName evidence="16">Rep</shortName>
        <ecNumber evidence="16">3.1.21.-</ecNumber>
    </recommendedName>
</protein>
<organism evidence="18">
    <name type="scientific">Beet curly top virus</name>
    <dbReference type="NCBI Taxonomy" id="10840"/>
    <lineage>
        <taxon>Viruses</taxon>
        <taxon>Monodnaviria</taxon>
        <taxon>Shotokuvirae</taxon>
        <taxon>Cressdnaviricota</taxon>
        <taxon>Repensiviricetes</taxon>
        <taxon>Geplafuvirales</taxon>
        <taxon>Geminiviridae</taxon>
        <taxon>Curtovirus</taxon>
        <taxon>Curtovirus betae</taxon>
    </lineage>
</organism>
<evidence type="ECO:0000256" key="16">
    <source>
        <dbReference type="RuleBase" id="RU361249"/>
    </source>
</evidence>
<keyword evidence="9 16" id="KW-0547">Nucleotide-binding</keyword>
<evidence type="ECO:0000256" key="9">
    <source>
        <dbReference type="ARBA" id="ARBA00022741"/>
    </source>
</evidence>
<dbReference type="GO" id="GO:0016888">
    <property type="term" value="F:DNA endonuclease activity, producing 5'-phosphomonoesters"/>
    <property type="evidence" value="ECO:0007669"/>
    <property type="project" value="InterPro"/>
</dbReference>
<evidence type="ECO:0000256" key="14">
    <source>
        <dbReference type="PIRSR" id="PIRSR601191-1"/>
    </source>
</evidence>
<comment type="cofactor">
    <cofactor evidence="15">
        <name>Mg(2+)</name>
        <dbReference type="ChEBI" id="CHEBI:18420"/>
    </cofactor>
    <cofactor evidence="15">
        <name>Mn(2+)</name>
        <dbReference type="ChEBI" id="CHEBI:29035"/>
    </cofactor>
    <text evidence="15">Divalent metal cations, possibly Mg(2+) or Mn(2+).</text>
</comment>
<dbReference type="PRINTS" id="PR00228">
    <property type="entry name" value="GEMCOATCLVL1"/>
</dbReference>
<gene>
    <name evidence="18" type="primary">C1</name>
</gene>
<dbReference type="EC" id="3.1.21.-" evidence="16"/>
<reference evidence="18" key="1">
    <citation type="journal article" date="2017" name="Plant Dis.">
        <title>Beet curly top virus strains associated with sugar beet in Idaho, Oregon, and a Western U.S. Collection.</title>
        <authorList>
            <person name="Strausbaugh C.A."/>
            <person name="Eujayl I.A."/>
            <person name="Wintermantel W.M."/>
        </authorList>
    </citation>
    <scope>NUCLEOTIDE SEQUENCE</scope>
    <source>
        <strain evidence="18">BCTV_</strain>
    </source>
</reference>
<evidence type="ECO:0000256" key="13">
    <source>
        <dbReference type="ARBA" id="ARBA00023125"/>
    </source>
</evidence>
<keyword evidence="16" id="KW-0067">ATP-binding</keyword>
<dbReference type="SUPFAM" id="SSF55464">
    <property type="entry name" value="Origin of replication-binding domain, RBD-like"/>
    <property type="match status" value="1"/>
</dbReference>
<dbReference type="InterPro" id="IPR001191">
    <property type="entry name" value="Gemini_AL1_REP"/>
</dbReference>
<feature type="binding site" evidence="15">
    <location>
        <position position="110"/>
    </location>
    <ligand>
        <name>a divalent metal cation</name>
        <dbReference type="ChEBI" id="CHEBI:60240"/>
    </ligand>
</feature>
<evidence type="ECO:0000256" key="1">
    <source>
        <dbReference type="ARBA" id="ARBA00004147"/>
    </source>
</evidence>
<comment type="subunit">
    <text evidence="16">Homooligomer.</text>
</comment>
<dbReference type="PRINTS" id="PR00227">
    <property type="entry name" value="GEMCOATAL1"/>
</dbReference>
<keyword evidence="7 16" id="KW-0540">Nuclease</keyword>
<keyword evidence="6" id="KW-0235">DNA replication</keyword>
<dbReference type="GO" id="GO:0004386">
    <property type="term" value="F:helicase activity"/>
    <property type="evidence" value="ECO:0007669"/>
    <property type="project" value="UniProtKB-KW"/>
</dbReference>
<evidence type="ECO:0000259" key="17">
    <source>
        <dbReference type="PROSITE" id="PS52020"/>
    </source>
</evidence>
<dbReference type="PROSITE" id="PS52020">
    <property type="entry name" value="CRESS_DNA_REP"/>
    <property type="match status" value="1"/>
</dbReference>
<dbReference type="GO" id="GO:0003677">
    <property type="term" value="F:DNA binding"/>
    <property type="evidence" value="ECO:0007669"/>
    <property type="project" value="UniProtKB-KW"/>
</dbReference>
<evidence type="ECO:0000256" key="8">
    <source>
        <dbReference type="ARBA" id="ARBA00022723"/>
    </source>
</evidence>
<feature type="binding site" evidence="15">
    <location>
        <position position="60"/>
    </location>
    <ligand>
        <name>a divalent metal cation</name>
        <dbReference type="ChEBI" id="CHEBI:60240"/>
    </ligand>
</feature>
<keyword evidence="10 16" id="KW-0255">Endonuclease</keyword>
<evidence type="ECO:0000256" key="3">
    <source>
        <dbReference type="ARBA" id="ARBA00022562"/>
    </source>
</evidence>
<feature type="domain" description="CRESS-DNA virus Rep endonuclease" evidence="17">
    <location>
        <begin position="11"/>
        <end position="119"/>
    </location>
</feature>
<dbReference type="EMBL" id="KT276896">
    <property type="protein sequence ID" value="ALF37659.1"/>
    <property type="molecule type" value="Genomic_DNA"/>
</dbReference>
<evidence type="ECO:0000256" key="7">
    <source>
        <dbReference type="ARBA" id="ARBA00022722"/>
    </source>
</evidence>
<dbReference type="InterPro" id="IPR049912">
    <property type="entry name" value="CRESS_DNA_REP"/>
</dbReference>
<name>A0A0N7EJB6_9GEMI</name>
<sequence>MVSTRCSTPFYKKAKNIFLTYPQCSVTKEDALEQLININTPSNKKYISICRELHENGEPHLHALIQFEGKVQIRNPRYFDMQHRSSSKQFHCNIQGAKSSSDVKSYVSKDGDHIDWGEFQVDGRSARGGQQTANDAAAEALNAGNALEALQIIREKLPEKYIFQYHNLKPNLEAIFLPPPDLYQPPFPLSSFTRVPEIIQEWADSYFGLDPAARPYRYNSIIIEGDSRTGKTMWARCLGPHNYITGHLDFSLKTYSDNVLYNVFDDVDPNYLKMKHWKHLIGAQREWQTNLKYGKPRVIKGGIPSIILCNPGEGSSYQDFLNKSENEALRSWTLQNSVFAKLTSPLFDNNQEASSQDQSSL</sequence>
<comment type="similarity">
    <text evidence="2 16">Belongs to the geminiviridae Rep protein family.</text>
</comment>
<comment type="cofactor">
    <cofactor evidence="16">
        <name>Mn(2+)</name>
        <dbReference type="ChEBI" id="CHEBI:29035"/>
    </cofactor>
</comment>
<keyword evidence="5 16" id="KW-0548">Nucleotidyltransferase</keyword>
<evidence type="ECO:0000256" key="10">
    <source>
        <dbReference type="ARBA" id="ARBA00022759"/>
    </source>
</evidence>
<dbReference type="GO" id="GO:0005524">
    <property type="term" value="F:ATP binding"/>
    <property type="evidence" value="ECO:0007669"/>
    <property type="project" value="UniProtKB-KW"/>
</dbReference>
<evidence type="ECO:0000256" key="5">
    <source>
        <dbReference type="ARBA" id="ARBA00022695"/>
    </source>
</evidence>
<keyword evidence="13 16" id="KW-0238">DNA-binding</keyword>
<feature type="binding site" evidence="15">
    <location>
        <position position="52"/>
    </location>
    <ligand>
        <name>a divalent metal cation</name>
        <dbReference type="ChEBI" id="CHEBI:60240"/>
    </ligand>
</feature>
<dbReference type="GO" id="GO:0005198">
    <property type="term" value="F:structural molecule activity"/>
    <property type="evidence" value="ECO:0007669"/>
    <property type="project" value="InterPro"/>
</dbReference>
<keyword evidence="11 16" id="KW-0378">Hydrolase</keyword>
<evidence type="ECO:0000256" key="15">
    <source>
        <dbReference type="PIRSR" id="PIRSR601191-2"/>
    </source>
</evidence>
<keyword evidence="3 16" id="KW-1048">Host nucleus</keyword>
<dbReference type="InterPro" id="IPR022692">
    <property type="entry name" value="Gemini_AL1_REP_central"/>
</dbReference>
<keyword evidence="16" id="KW-0347">Helicase</keyword>
<comment type="domain">
    <text evidence="16">There are 3 rolling circle replication (RCR) motifs. RCR-2 is probably involved in metal coordination. RCR-3 is required for phosphodiester bond cleavage for initiation of RCR.</text>
</comment>
<keyword evidence="4 16" id="KW-0808">Transferase</keyword>
<feature type="active site" description="For DNA cleavage activity" evidence="14">
    <location>
        <position position="106"/>
    </location>
</feature>
<evidence type="ECO:0000256" key="4">
    <source>
        <dbReference type="ARBA" id="ARBA00022679"/>
    </source>
</evidence>
<evidence type="ECO:0000256" key="2">
    <source>
        <dbReference type="ARBA" id="ARBA00006240"/>
    </source>
</evidence>
<keyword evidence="16" id="KW-0511">Multifunctional enzyme</keyword>
<comment type="function">
    <text evidence="16">Essential for the replication of viral ssDNA. The closed circular ssDNA genome is first converted to a superhelical dsDNA. Rep binds a specific region at the genome origin of replication. It introduces an endonucleolytic nick within the conserved sequence 5'-TAATATTAC-3' in the intergenic region of the genome present in all geminiviruses, thereby initiating the rolling circle replication (RCR). Following cleavage, binds covalently to the 5'-phosphate of DNA as a tyrosyl ester. The cleavage gives rise to a free 3'-OH that serves as a primer for the cellular DNA polymerase. The polymerase synthesizes the (+) strand DNA by rolling circle mechanism. After one round of replication, a Rep-catalyzed nucleotidyl transfer reaction releases a circular single-stranded virus genome, thereby terminating the replication. Displays origin-specific DNA cleavage, nucleotidyl transferase, ATPase and helicase activities.</text>
</comment>
<keyword evidence="12 16" id="KW-0190">Covalent protein-DNA linkage</keyword>
<evidence type="ECO:0000256" key="11">
    <source>
        <dbReference type="ARBA" id="ARBA00022801"/>
    </source>
</evidence>
<dbReference type="GO" id="GO:0006260">
    <property type="term" value="P:DNA replication"/>
    <property type="evidence" value="ECO:0007669"/>
    <property type="project" value="UniProtKB-KW"/>
</dbReference>
<keyword evidence="8 15" id="KW-0479">Metal-binding</keyword>
<dbReference type="Gene3D" id="3.40.1310.20">
    <property type="match status" value="1"/>
</dbReference>
<dbReference type="GO" id="GO:0042025">
    <property type="term" value="C:host cell nucleus"/>
    <property type="evidence" value="ECO:0007669"/>
    <property type="project" value="UniProtKB-SubCell"/>
</dbReference>